<organism evidence="2 3">
    <name type="scientific">Priestia endophytica DSM 13796</name>
    <dbReference type="NCBI Taxonomy" id="1121089"/>
    <lineage>
        <taxon>Bacteria</taxon>
        <taxon>Bacillati</taxon>
        <taxon>Bacillota</taxon>
        <taxon>Bacilli</taxon>
        <taxon>Bacillales</taxon>
        <taxon>Bacillaceae</taxon>
        <taxon>Priestia</taxon>
    </lineage>
</organism>
<feature type="transmembrane region" description="Helical" evidence="1">
    <location>
        <begin position="5"/>
        <end position="21"/>
    </location>
</feature>
<protein>
    <submittedName>
        <fullName evidence="2">Uncharacterized protein</fullName>
    </submittedName>
</protein>
<sequence length="80" mass="9216">MILNILIAFILPWIVGVFHLYKKDKNIIPLIGSFFCIIAFVVNEFGSYYGFWRVAPFYSQKTLSVLPFNLGLYPLLAQVI</sequence>
<dbReference type="EMBL" id="FOXX01000022">
    <property type="protein sequence ID" value="SFQ87607.1"/>
    <property type="molecule type" value="Genomic_DNA"/>
</dbReference>
<evidence type="ECO:0000313" key="3">
    <source>
        <dbReference type="Proteomes" id="UP000182762"/>
    </source>
</evidence>
<keyword evidence="3" id="KW-1185">Reference proteome</keyword>
<keyword evidence="1" id="KW-0812">Transmembrane</keyword>
<reference evidence="2 3" key="1">
    <citation type="submission" date="2016-10" db="EMBL/GenBank/DDBJ databases">
        <authorList>
            <person name="Varghese N."/>
            <person name="Submissions S."/>
        </authorList>
    </citation>
    <scope>NUCLEOTIDE SEQUENCE [LARGE SCALE GENOMIC DNA]</scope>
    <source>
        <strain evidence="2 3">DSM 13796</strain>
    </source>
</reference>
<accession>A0A1I6C3A0</accession>
<name>A0A1I6C3A0_9BACI</name>
<gene>
    <name evidence="2" type="ORF">SAMN02745910_04850</name>
</gene>
<evidence type="ECO:0000313" key="2">
    <source>
        <dbReference type="EMBL" id="SFQ87607.1"/>
    </source>
</evidence>
<keyword evidence="1" id="KW-1133">Transmembrane helix</keyword>
<evidence type="ECO:0000256" key="1">
    <source>
        <dbReference type="SAM" id="Phobius"/>
    </source>
</evidence>
<proteinExistence type="predicted"/>
<comment type="caution">
    <text evidence="2">The sequence shown here is derived from an EMBL/GenBank/DDBJ whole genome shotgun (WGS) entry which is preliminary data.</text>
</comment>
<keyword evidence="1" id="KW-0472">Membrane</keyword>
<dbReference type="Proteomes" id="UP000182762">
    <property type="component" value="Unassembled WGS sequence"/>
</dbReference>
<feature type="transmembrane region" description="Helical" evidence="1">
    <location>
        <begin position="27"/>
        <end position="51"/>
    </location>
</feature>